<dbReference type="GeneID" id="20526858"/>
<keyword evidence="3 7" id="KW-0813">Transport</keyword>
<feature type="binding site" evidence="8">
    <location>
        <begin position="255"/>
        <end position="259"/>
    </location>
    <ligand>
        <name>FAD</name>
        <dbReference type="ChEBI" id="CHEBI:57692"/>
    </ligand>
</feature>
<evidence type="ECO:0000259" key="9">
    <source>
        <dbReference type="SMART" id="SM00893"/>
    </source>
</evidence>
<evidence type="ECO:0000256" key="5">
    <source>
        <dbReference type="ARBA" id="ARBA00022827"/>
    </source>
</evidence>
<evidence type="ECO:0000256" key="6">
    <source>
        <dbReference type="ARBA" id="ARBA00022982"/>
    </source>
</evidence>
<dbReference type="GO" id="GO:0050660">
    <property type="term" value="F:flavin adenine dinucleotide binding"/>
    <property type="evidence" value="ECO:0007669"/>
    <property type="project" value="InterPro"/>
</dbReference>
<dbReference type="FunFam" id="3.40.50.1220:FF:000001">
    <property type="entry name" value="Electron transfer flavoprotein, alpha subunit"/>
    <property type="match status" value="1"/>
</dbReference>
<evidence type="ECO:0000256" key="7">
    <source>
        <dbReference type="PIRNR" id="PIRNR000089"/>
    </source>
</evidence>
<protein>
    <recommendedName>
        <fullName evidence="7">Electron transfer flavoprotein subunit alpha</fullName>
        <shortName evidence="7">Alpha-ETF</shortName>
    </recommendedName>
</protein>
<evidence type="ECO:0000256" key="2">
    <source>
        <dbReference type="ARBA" id="ARBA00005817"/>
    </source>
</evidence>
<name>A0A058ZB72_FONAL</name>
<comment type="subcellular location">
    <subcellularLocation>
        <location evidence="1 7">Mitochondrion matrix</location>
    </subcellularLocation>
</comment>
<comment type="function">
    <text evidence="7">The electron transfer flavoprotein serves as a specific electron acceptor for several dehydrogenases, including five acyl-CoA dehydrogenases, glutaryl-CoA and sarcosine dehydrogenase. It transfers the electrons to the main mitochondrial respiratory chain via ETF-ubiquinone oxidoreductase (ETF dehydrogenase).</text>
</comment>
<keyword evidence="5 7" id="KW-0274">FAD</keyword>
<dbReference type="GO" id="GO:0033539">
    <property type="term" value="P:fatty acid beta-oxidation using acyl-CoA dehydrogenase"/>
    <property type="evidence" value="ECO:0007669"/>
    <property type="project" value="TreeGrafter"/>
</dbReference>
<dbReference type="InterPro" id="IPR014731">
    <property type="entry name" value="ETF_asu_C"/>
</dbReference>
<dbReference type="GO" id="GO:0005759">
    <property type="term" value="C:mitochondrial matrix"/>
    <property type="evidence" value="ECO:0007669"/>
    <property type="project" value="UniProtKB-SubCell"/>
</dbReference>
<sequence length="325" mass="33851">MAARNFASAAPKNAVLVVAEHDGDKLNPSTLSAITAASKLNRPISLLVAGSKADAIAQEAAKTAGVAEVLSVKDAAYDNALAENVASLIVDVQNRHTFSHIFAPHSSFGRNVMPRAAALLDIAQISDITAVKDEATFVRPIYAGNAISTVKSNDAVRVVTVRSTAFEKADTTGGNATIKEEAAAATSDKAKFVGREMAVSDRPSLGTAARVVSGGRALKSRENFQIIYDLADAMGAAVGASRAAVDAGYCDNSLQIGQTGQIVAPQLYLAVGISGAIQHVAGMKDSKIIACINKNPEEPIFALADYGLEADLFEAVPEMIKQLKN</sequence>
<dbReference type="SUPFAM" id="SSF52467">
    <property type="entry name" value="DHS-like NAD/FAD-binding domain"/>
    <property type="match status" value="1"/>
</dbReference>
<dbReference type="CDD" id="cd01715">
    <property type="entry name" value="ETF_alpha"/>
    <property type="match status" value="1"/>
</dbReference>
<dbReference type="OMA" id="WRPYAEQ"/>
<dbReference type="EMBL" id="KB932203">
    <property type="protein sequence ID" value="KCV71181.1"/>
    <property type="molecule type" value="Genomic_DNA"/>
</dbReference>
<feature type="binding site" evidence="8">
    <location>
        <begin position="272"/>
        <end position="279"/>
    </location>
    <ligand>
        <name>FAD</name>
        <dbReference type="ChEBI" id="CHEBI:57692"/>
    </ligand>
</feature>
<dbReference type="OrthoDB" id="1715808at2759"/>
<dbReference type="FunFam" id="3.40.50.620:FF:000041">
    <property type="entry name" value="Electron transfer flavoprotein alpha subunit"/>
    <property type="match status" value="1"/>
</dbReference>
<gene>
    <name evidence="10" type="ORF">H696_02133</name>
</gene>
<dbReference type="InterPro" id="IPR014730">
    <property type="entry name" value="ETF_a/b_N"/>
</dbReference>
<dbReference type="PANTHER" id="PTHR43153:SF1">
    <property type="entry name" value="ELECTRON TRANSFER FLAVOPROTEIN SUBUNIT ALPHA, MITOCHONDRIAL"/>
    <property type="match status" value="1"/>
</dbReference>
<dbReference type="AlphaFoldDB" id="A0A058ZB72"/>
<keyword evidence="7" id="KW-0496">Mitochondrion</keyword>
<dbReference type="eggNOG" id="KOG3954">
    <property type="taxonomic scope" value="Eukaryota"/>
</dbReference>
<evidence type="ECO:0000313" key="10">
    <source>
        <dbReference type="EMBL" id="KCV71181.1"/>
    </source>
</evidence>
<dbReference type="STRING" id="691883.A0A058ZB72"/>
<dbReference type="Pfam" id="PF00766">
    <property type="entry name" value="ETF_alpha"/>
    <property type="match status" value="1"/>
</dbReference>
<keyword evidence="6 7" id="KW-0249">Electron transport</keyword>
<proteinExistence type="inferred from homology"/>
<dbReference type="SUPFAM" id="SSF52402">
    <property type="entry name" value="Adenine nucleotide alpha hydrolases-like"/>
    <property type="match status" value="1"/>
</dbReference>
<feature type="binding site" evidence="8">
    <location>
        <position position="216"/>
    </location>
    <ligand>
        <name>FAD</name>
        <dbReference type="ChEBI" id="CHEBI:57692"/>
    </ligand>
</feature>
<dbReference type="GO" id="GO:0009055">
    <property type="term" value="F:electron transfer activity"/>
    <property type="evidence" value="ECO:0007669"/>
    <property type="project" value="InterPro"/>
</dbReference>
<dbReference type="Proteomes" id="UP000030693">
    <property type="component" value="Unassembled WGS sequence"/>
</dbReference>
<dbReference type="InterPro" id="IPR014729">
    <property type="entry name" value="Rossmann-like_a/b/a_fold"/>
</dbReference>
<dbReference type="Pfam" id="PF01012">
    <property type="entry name" value="ETF"/>
    <property type="match status" value="1"/>
</dbReference>
<comment type="similarity">
    <text evidence="2 7">Belongs to the ETF alpha-subunit/FixB family.</text>
</comment>
<dbReference type="RefSeq" id="XP_009494304.1">
    <property type="nucleotide sequence ID" value="XM_009496029.1"/>
</dbReference>
<dbReference type="Gene3D" id="3.40.50.1220">
    <property type="entry name" value="TPP-binding domain"/>
    <property type="match status" value="1"/>
</dbReference>
<evidence type="ECO:0000256" key="4">
    <source>
        <dbReference type="ARBA" id="ARBA00022630"/>
    </source>
</evidence>
<reference evidence="10" key="1">
    <citation type="submission" date="2013-04" db="EMBL/GenBank/DDBJ databases">
        <title>The Genome Sequence of Fonticula alba ATCC 38817.</title>
        <authorList>
            <consortium name="The Broad Institute Genomics Platform"/>
            <person name="Russ C."/>
            <person name="Cuomo C."/>
            <person name="Burger G."/>
            <person name="Gray M.W."/>
            <person name="Holland P.W.H."/>
            <person name="King N."/>
            <person name="Lang F.B.F."/>
            <person name="Roger A.J."/>
            <person name="Ruiz-Trillo I."/>
            <person name="Brown M."/>
            <person name="Walker B."/>
            <person name="Young S."/>
            <person name="Zeng Q."/>
            <person name="Gargeya S."/>
            <person name="Fitzgerald M."/>
            <person name="Haas B."/>
            <person name="Abouelleil A."/>
            <person name="Allen A.W."/>
            <person name="Alvarado L."/>
            <person name="Arachchi H.M."/>
            <person name="Berlin A.M."/>
            <person name="Chapman S.B."/>
            <person name="Gainer-Dewar J."/>
            <person name="Goldberg J."/>
            <person name="Griggs A."/>
            <person name="Gujja S."/>
            <person name="Hansen M."/>
            <person name="Howarth C."/>
            <person name="Imamovic A."/>
            <person name="Ireland A."/>
            <person name="Larimer J."/>
            <person name="McCowan C."/>
            <person name="Murphy C."/>
            <person name="Pearson M."/>
            <person name="Poon T.W."/>
            <person name="Priest M."/>
            <person name="Roberts A."/>
            <person name="Saif S."/>
            <person name="Shea T."/>
            <person name="Sisk P."/>
            <person name="Sykes S."/>
            <person name="Wortman J."/>
            <person name="Nusbaum C."/>
            <person name="Birren B."/>
        </authorList>
    </citation>
    <scope>NUCLEOTIDE SEQUENCE [LARGE SCALE GENOMIC DNA]</scope>
    <source>
        <strain evidence="10">ATCC 38817</strain>
    </source>
</reference>
<evidence type="ECO:0000256" key="1">
    <source>
        <dbReference type="ARBA" id="ARBA00004305"/>
    </source>
</evidence>
<dbReference type="PANTHER" id="PTHR43153">
    <property type="entry name" value="ELECTRON TRANSFER FLAVOPROTEIN ALPHA"/>
    <property type="match status" value="1"/>
</dbReference>
<dbReference type="Gene3D" id="3.40.50.620">
    <property type="entry name" value="HUPs"/>
    <property type="match status" value="1"/>
</dbReference>
<comment type="cofactor">
    <cofactor evidence="7 8">
        <name>FAD</name>
        <dbReference type="ChEBI" id="CHEBI:57692"/>
    </cofactor>
    <text evidence="7 8">Binds 1 FAD per dimer.</text>
</comment>
<feature type="binding site" evidence="8">
    <location>
        <begin position="241"/>
        <end position="242"/>
    </location>
    <ligand>
        <name>FAD</name>
        <dbReference type="ChEBI" id="CHEBI:57692"/>
    </ligand>
</feature>
<dbReference type="InterPro" id="IPR029035">
    <property type="entry name" value="DHS-like_NAD/FAD-binding_dom"/>
</dbReference>
<keyword evidence="4 7" id="KW-0285">Flavoprotein</keyword>
<dbReference type="SMART" id="SM00893">
    <property type="entry name" value="ETF"/>
    <property type="match status" value="1"/>
</dbReference>
<organism evidence="10">
    <name type="scientific">Fonticula alba</name>
    <name type="common">Slime mold</name>
    <dbReference type="NCBI Taxonomy" id="691883"/>
    <lineage>
        <taxon>Eukaryota</taxon>
        <taxon>Rotosphaerida</taxon>
        <taxon>Fonticulaceae</taxon>
        <taxon>Fonticula</taxon>
    </lineage>
</organism>
<evidence type="ECO:0000256" key="3">
    <source>
        <dbReference type="ARBA" id="ARBA00022448"/>
    </source>
</evidence>
<dbReference type="InterPro" id="IPR001308">
    <property type="entry name" value="ETF_a/FixB"/>
</dbReference>
<evidence type="ECO:0000256" key="8">
    <source>
        <dbReference type="PIRSR" id="PIRSR000089-1"/>
    </source>
</evidence>
<dbReference type="PIRSF" id="PIRSF000089">
    <property type="entry name" value="Electra_flavoP_a"/>
    <property type="match status" value="1"/>
</dbReference>
<evidence type="ECO:0000313" key="11">
    <source>
        <dbReference type="Proteomes" id="UP000030693"/>
    </source>
</evidence>
<dbReference type="InterPro" id="IPR033947">
    <property type="entry name" value="ETF_alpha_N"/>
</dbReference>
<feature type="domain" description="Electron transfer flavoprotein alpha/beta-subunit N-terminal" evidence="9">
    <location>
        <begin position="15"/>
        <end position="196"/>
    </location>
</feature>
<accession>A0A058ZB72</accession>
<comment type="subunit">
    <text evidence="7">Heterodimer of an alpha and a beta subunit.</text>
</comment>
<keyword evidence="11" id="KW-1185">Reference proteome</keyword>
<feature type="binding site" evidence="8">
    <location>
        <position position="293"/>
    </location>
    <ligand>
        <name>FAD</name>
        <dbReference type="ChEBI" id="CHEBI:57692"/>
    </ligand>
</feature>